<keyword evidence="2" id="KW-1185">Reference proteome</keyword>
<proteinExistence type="predicted"/>
<evidence type="ECO:0000313" key="1">
    <source>
        <dbReference type="EMBL" id="ASB42155.1"/>
    </source>
</evidence>
<organism evidence="1 2">
    <name type="scientific">Acutalibacter muris</name>
    <dbReference type="NCBI Taxonomy" id="1796620"/>
    <lineage>
        <taxon>Bacteria</taxon>
        <taxon>Bacillati</taxon>
        <taxon>Bacillota</taxon>
        <taxon>Clostridia</taxon>
        <taxon>Eubacteriales</taxon>
        <taxon>Acutalibacteraceae</taxon>
        <taxon>Acutalibacter</taxon>
    </lineage>
</organism>
<dbReference type="Proteomes" id="UP000196710">
    <property type="component" value="Chromosome"/>
</dbReference>
<evidence type="ECO:0008006" key="3">
    <source>
        <dbReference type="Google" id="ProtNLM"/>
    </source>
</evidence>
<evidence type="ECO:0000313" key="2">
    <source>
        <dbReference type="Proteomes" id="UP000196710"/>
    </source>
</evidence>
<dbReference type="EMBL" id="CP021422">
    <property type="protein sequence ID" value="ASB42155.1"/>
    <property type="molecule type" value="Genomic_DNA"/>
</dbReference>
<reference evidence="2" key="1">
    <citation type="submission" date="2017-05" db="EMBL/GenBank/DDBJ databases">
        <title>Improved OligoMM genomes.</title>
        <authorList>
            <person name="Garzetti D."/>
        </authorList>
    </citation>
    <scope>NUCLEOTIDE SEQUENCE [LARGE SCALE GENOMIC DNA]</scope>
    <source>
        <strain evidence="2">KB18</strain>
    </source>
</reference>
<dbReference type="InterPro" id="IPR025935">
    <property type="entry name" value="AbiH"/>
</dbReference>
<dbReference type="Pfam" id="PF14253">
    <property type="entry name" value="AbiH"/>
    <property type="match status" value="1"/>
</dbReference>
<protein>
    <recommendedName>
        <fullName evidence="3">Bacteriophage abortive infection AbiH</fullName>
    </recommendedName>
</protein>
<sequence>MRSKEALALNILIIGNGFDLAHGLPTKYEHFLKYVDAFKRFKDICKQESVKADWETANEEDKDFILHFANLYDKKPQIYKEIENLISNNVWIDYFWKIYKSRGIAGKDGWIDFESEISRIIQTLDKARLTILEEINRGQKLGKMTYQQSNILSPLWGKPGTSCDSMKFDENAVGYKKTRFLTDLNRLTRCLEIYLSNYVEEITPKVKLPDIDGLTIHCVLSFNYTHTYQRFYDANKNPKIRYDYIHGETKAGSDVDNCNLILGIDEYLEGYAKDRDNEFIQFKKFYQRIYKKTGCKYIDWMNSMAQMPSGYGRNGDAIHNVYIIGHSLDITDKDILSSLINMESTKTTIFYHSQTTLGNQISNLVKVLGEDRLIAKVHGANASIVLQKQQEAIPIEH</sequence>
<name>A0ABN5A5P0_9FIRM</name>
<gene>
    <name evidence="1" type="ORF">ADH66_16690</name>
</gene>
<accession>A0ABN5A5P0</accession>